<proteinExistence type="predicted"/>
<name>A0A3M7RF63_BRAPC</name>
<dbReference type="EMBL" id="REGN01003546">
    <property type="protein sequence ID" value="RNA22074.1"/>
    <property type="molecule type" value="Genomic_DNA"/>
</dbReference>
<evidence type="ECO:0000313" key="1">
    <source>
        <dbReference type="EMBL" id="RNA22074.1"/>
    </source>
</evidence>
<organism evidence="1 2">
    <name type="scientific">Brachionus plicatilis</name>
    <name type="common">Marine rotifer</name>
    <name type="synonym">Brachionus muelleri</name>
    <dbReference type="NCBI Taxonomy" id="10195"/>
    <lineage>
        <taxon>Eukaryota</taxon>
        <taxon>Metazoa</taxon>
        <taxon>Spiralia</taxon>
        <taxon>Gnathifera</taxon>
        <taxon>Rotifera</taxon>
        <taxon>Eurotatoria</taxon>
        <taxon>Monogononta</taxon>
        <taxon>Pseudotrocha</taxon>
        <taxon>Ploima</taxon>
        <taxon>Brachionidae</taxon>
        <taxon>Brachionus</taxon>
    </lineage>
</organism>
<dbReference type="AlphaFoldDB" id="A0A3M7RF63"/>
<sequence length="125" mass="15398">MRLFVFKSLRRTCFHAYISRKKNFDKLIHQQNKMLNQKAPKFRLLLRNVSHPKKLKAVKNSDYSISRPLRKIKQFGHFKFWKIFFFKLDFKICSYIRKKNDLTEKSGLRNTMYFEIYEKIKKNKL</sequence>
<keyword evidence="2" id="KW-1185">Reference proteome</keyword>
<evidence type="ECO:0000313" key="2">
    <source>
        <dbReference type="Proteomes" id="UP000276133"/>
    </source>
</evidence>
<protein>
    <submittedName>
        <fullName evidence="1">Uncharacterized protein</fullName>
    </submittedName>
</protein>
<dbReference type="Proteomes" id="UP000276133">
    <property type="component" value="Unassembled WGS sequence"/>
</dbReference>
<gene>
    <name evidence="1" type="ORF">BpHYR1_009910</name>
</gene>
<comment type="caution">
    <text evidence="1">The sequence shown here is derived from an EMBL/GenBank/DDBJ whole genome shotgun (WGS) entry which is preliminary data.</text>
</comment>
<reference evidence="1 2" key="1">
    <citation type="journal article" date="2018" name="Sci. Rep.">
        <title>Genomic signatures of local adaptation to the degree of environmental predictability in rotifers.</title>
        <authorList>
            <person name="Franch-Gras L."/>
            <person name="Hahn C."/>
            <person name="Garcia-Roger E.M."/>
            <person name="Carmona M.J."/>
            <person name="Serra M."/>
            <person name="Gomez A."/>
        </authorList>
    </citation>
    <scope>NUCLEOTIDE SEQUENCE [LARGE SCALE GENOMIC DNA]</scope>
    <source>
        <strain evidence="1">HYR1</strain>
    </source>
</reference>
<accession>A0A3M7RF63</accession>